<dbReference type="AlphaFoldDB" id="X0YVX0"/>
<dbReference type="InterPro" id="IPR015424">
    <property type="entry name" value="PyrdxlP-dep_Trfase"/>
</dbReference>
<comment type="similarity">
    <text evidence="1">Belongs to the class-III pyridoxal-phosphate-dependent aminotransferase family.</text>
</comment>
<evidence type="ECO:0008006" key="4">
    <source>
        <dbReference type="Google" id="ProtNLM"/>
    </source>
</evidence>
<dbReference type="Pfam" id="PF00202">
    <property type="entry name" value="Aminotran_3"/>
    <property type="match status" value="1"/>
</dbReference>
<dbReference type="EMBL" id="BARS01044909">
    <property type="protein sequence ID" value="GAG40761.1"/>
    <property type="molecule type" value="Genomic_DNA"/>
</dbReference>
<dbReference type="GO" id="GO:0008483">
    <property type="term" value="F:transaminase activity"/>
    <property type="evidence" value="ECO:0007669"/>
    <property type="project" value="InterPro"/>
</dbReference>
<dbReference type="PANTHER" id="PTHR43094">
    <property type="entry name" value="AMINOTRANSFERASE"/>
    <property type="match status" value="1"/>
</dbReference>
<dbReference type="GO" id="GO:0030170">
    <property type="term" value="F:pyridoxal phosphate binding"/>
    <property type="evidence" value="ECO:0007669"/>
    <property type="project" value="InterPro"/>
</dbReference>
<reference evidence="3" key="1">
    <citation type="journal article" date="2014" name="Front. Microbiol.">
        <title>High frequency of phylogenetically diverse reductive dehalogenase-homologous genes in deep subseafloor sedimentary metagenomes.</title>
        <authorList>
            <person name="Kawai M."/>
            <person name="Futagami T."/>
            <person name="Toyoda A."/>
            <person name="Takaki Y."/>
            <person name="Nishi S."/>
            <person name="Hori S."/>
            <person name="Arai W."/>
            <person name="Tsubouchi T."/>
            <person name="Morono Y."/>
            <person name="Uchiyama I."/>
            <person name="Ito T."/>
            <person name="Fujiyama A."/>
            <person name="Inagaki F."/>
            <person name="Takami H."/>
        </authorList>
    </citation>
    <scope>NUCLEOTIDE SEQUENCE</scope>
    <source>
        <strain evidence="3">Expedition CK06-06</strain>
    </source>
</reference>
<protein>
    <recommendedName>
        <fullName evidence="4">Aminotransferase class III-fold pyridoxal phosphate-dependent enzyme</fullName>
    </recommendedName>
</protein>
<feature type="non-terminal residue" evidence="3">
    <location>
        <position position="221"/>
    </location>
</feature>
<sequence length="221" mass="24027">MGEDYAEITRKYLFGTWRYQKTWNPRVIVGAEGSYFMDSEGKRYLDFSSQLVCSNLGHDNERVKDALAKQGEELFYIAPGFTTKPASLLAQKIAEVTPGDLCKSYLSLGGAEANEAAIKIARFYTGAPKLIARFRSYHGATSGAIGLTGDPRRLYAPVPPGVVHAPDCYCYRCPFGLEHPGCGVRCAKYIGEMIEMEGAGNVAAVFVEPIVGSNGILVPPD</sequence>
<dbReference type="InterPro" id="IPR015422">
    <property type="entry name" value="PyrdxlP-dep_Trfase_small"/>
</dbReference>
<evidence type="ECO:0000313" key="3">
    <source>
        <dbReference type="EMBL" id="GAG40761.1"/>
    </source>
</evidence>
<keyword evidence="2" id="KW-0663">Pyridoxal phosphate</keyword>
<dbReference type="Gene3D" id="3.90.1150.10">
    <property type="entry name" value="Aspartate Aminotransferase, domain 1"/>
    <property type="match status" value="1"/>
</dbReference>
<dbReference type="GO" id="GO:0005829">
    <property type="term" value="C:cytosol"/>
    <property type="evidence" value="ECO:0007669"/>
    <property type="project" value="TreeGrafter"/>
</dbReference>
<dbReference type="PANTHER" id="PTHR43094:SF1">
    <property type="entry name" value="AMINOTRANSFERASE CLASS-III"/>
    <property type="match status" value="1"/>
</dbReference>
<proteinExistence type="inferred from homology"/>
<accession>X0YVX0</accession>
<evidence type="ECO:0000256" key="1">
    <source>
        <dbReference type="ARBA" id="ARBA00008954"/>
    </source>
</evidence>
<name>X0YVX0_9ZZZZ</name>
<dbReference type="Gene3D" id="3.40.640.10">
    <property type="entry name" value="Type I PLP-dependent aspartate aminotransferase-like (Major domain)"/>
    <property type="match status" value="1"/>
</dbReference>
<evidence type="ECO:0000256" key="2">
    <source>
        <dbReference type="ARBA" id="ARBA00022898"/>
    </source>
</evidence>
<dbReference type="InterPro" id="IPR005814">
    <property type="entry name" value="Aminotrans_3"/>
</dbReference>
<dbReference type="InterPro" id="IPR015421">
    <property type="entry name" value="PyrdxlP-dep_Trfase_major"/>
</dbReference>
<dbReference type="SUPFAM" id="SSF53383">
    <property type="entry name" value="PLP-dependent transferases"/>
    <property type="match status" value="1"/>
</dbReference>
<gene>
    <name evidence="3" type="ORF">S01H1_67775</name>
</gene>
<organism evidence="3">
    <name type="scientific">marine sediment metagenome</name>
    <dbReference type="NCBI Taxonomy" id="412755"/>
    <lineage>
        <taxon>unclassified sequences</taxon>
        <taxon>metagenomes</taxon>
        <taxon>ecological metagenomes</taxon>
    </lineage>
</organism>
<comment type="caution">
    <text evidence="3">The sequence shown here is derived from an EMBL/GenBank/DDBJ whole genome shotgun (WGS) entry which is preliminary data.</text>
</comment>